<name>A0A4Q5KL60_9GAMM</name>
<evidence type="ECO:0000313" key="1">
    <source>
        <dbReference type="EMBL" id="RYU47010.1"/>
    </source>
</evidence>
<evidence type="ECO:0000313" key="2">
    <source>
        <dbReference type="Proteomes" id="UP000293465"/>
    </source>
</evidence>
<dbReference type="GeneID" id="56274929"/>
<dbReference type="OrthoDB" id="6315961at2"/>
<dbReference type="Proteomes" id="UP000293465">
    <property type="component" value="Unassembled WGS sequence"/>
</dbReference>
<gene>
    <name evidence="1" type="ORF">ERW49_07715</name>
</gene>
<sequence>MKEESKNLSNDEFKAIIEEKIQEASKSITKENPFKMTLGSKNYFLPPIEFMAQFFGLKLTHKSLYDLMKSKDAGLPNISSSSLHEMPRKGVGKSVFKKFFNALININIPSVIRPFYDFLLGNKTELERAYKVNSNAHQWLAFFNTFDSIIKDPDSDQQQAQLFRYLIHFITQRSYQEVEFFESLKAKQNEFNLDDKMGMWEKEISPFYSQNTQISKEALNWISLLLLDEVKVENLSNEQKSECIYFALELEYDFLINCFACYEVGYVSLRYDPKECKKWLISEVLDKYTNQNNEASCFRCFIDVLVEWLTLHGVSISQNDLASCVPYTPSETMDEIDFKLAQHNKLYKWYRGVDLPSVQSLESFFINLSELTSFSIDFSLADVAQMTIGLDKALEVKMELFTREFGSDIDVFGVWKQWLGTYPKYYNYHCNQFKND</sequence>
<proteinExistence type="predicted"/>
<comment type="caution">
    <text evidence="1">The sequence shown here is derived from an EMBL/GenBank/DDBJ whole genome shotgun (WGS) entry which is preliminary data.</text>
</comment>
<dbReference type="AlphaFoldDB" id="A0A4Q5KL60"/>
<reference evidence="1 2" key="1">
    <citation type="submission" date="2019-02" db="EMBL/GenBank/DDBJ databases">
        <title>Genome sequences of Aliivibrio finisterrensis strains from farmed Atlantic salmon.</title>
        <authorList>
            <person name="Bowman J.P."/>
        </authorList>
    </citation>
    <scope>NUCLEOTIDE SEQUENCE [LARGE SCALE GENOMIC DNA]</scope>
    <source>
        <strain evidence="1 2">A32</strain>
    </source>
</reference>
<organism evidence="1 2">
    <name type="scientific">Aliivibrio finisterrensis</name>
    <dbReference type="NCBI Taxonomy" id="511998"/>
    <lineage>
        <taxon>Bacteria</taxon>
        <taxon>Pseudomonadati</taxon>
        <taxon>Pseudomonadota</taxon>
        <taxon>Gammaproteobacteria</taxon>
        <taxon>Vibrionales</taxon>
        <taxon>Vibrionaceae</taxon>
        <taxon>Aliivibrio</taxon>
    </lineage>
</organism>
<dbReference type="RefSeq" id="WP_130086834.1">
    <property type="nucleotide sequence ID" value="NZ_SEZJ01000005.1"/>
</dbReference>
<protein>
    <submittedName>
        <fullName evidence="1">Uncharacterized protein</fullName>
    </submittedName>
</protein>
<accession>A0A4Q5KL60</accession>
<dbReference type="EMBL" id="SEZJ01000005">
    <property type="protein sequence ID" value="RYU47010.1"/>
    <property type="molecule type" value="Genomic_DNA"/>
</dbReference>